<dbReference type="Proteomes" id="UP001500460">
    <property type="component" value="Unassembled WGS sequence"/>
</dbReference>
<accession>A0ABP5WQM3</accession>
<evidence type="ECO:0008006" key="4">
    <source>
        <dbReference type="Google" id="ProtNLM"/>
    </source>
</evidence>
<evidence type="ECO:0000256" key="1">
    <source>
        <dbReference type="SAM" id="MobiDB-lite"/>
    </source>
</evidence>
<dbReference type="EMBL" id="BAAATK010000008">
    <property type="protein sequence ID" value="GAA2430314.1"/>
    <property type="molecule type" value="Genomic_DNA"/>
</dbReference>
<name>A0ABP5WQM3_9ACTN</name>
<evidence type="ECO:0000313" key="2">
    <source>
        <dbReference type="EMBL" id="GAA2430314.1"/>
    </source>
</evidence>
<feature type="compositionally biased region" description="Gly residues" evidence="1">
    <location>
        <begin position="57"/>
        <end position="67"/>
    </location>
</feature>
<sequence>MGRVLRMMVPSPNEIGERSHKTSSHRCHLRVKTAAAGSVPGRGNEGRTRPARAAAAGGRGAAVGGEPGFPARPTGGFARAERTVQASSVISPKGLVMTLGMVLGDSSSRASTRERPPRLP</sequence>
<feature type="region of interest" description="Disordered" evidence="1">
    <location>
        <begin position="1"/>
        <end position="76"/>
    </location>
</feature>
<comment type="caution">
    <text evidence="2">The sequence shown here is derived from an EMBL/GenBank/DDBJ whole genome shotgun (WGS) entry which is preliminary data.</text>
</comment>
<proteinExistence type="predicted"/>
<protein>
    <recommendedName>
        <fullName evidence="4">Secreted protein</fullName>
    </recommendedName>
</protein>
<keyword evidence="3" id="KW-1185">Reference proteome</keyword>
<reference evidence="3" key="1">
    <citation type="journal article" date="2019" name="Int. J. Syst. Evol. Microbiol.">
        <title>The Global Catalogue of Microorganisms (GCM) 10K type strain sequencing project: providing services to taxonomists for standard genome sequencing and annotation.</title>
        <authorList>
            <consortium name="The Broad Institute Genomics Platform"/>
            <consortium name="The Broad Institute Genome Sequencing Center for Infectious Disease"/>
            <person name="Wu L."/>
            <person name="Ma J."/>
        </authorList>
    </citation>
    <scope>NUCLEOTIDE SEQUENCE [LARGE SCALE GENOMIC DNA]</scope>
    <source>
        <strain evidence="3">JCM 6922</strain>
    </source>
</reference>
<evidence type="ECO:0000313" key="3">
    <source>
        <dbReference type="Proteomes" id="UP001500460"/>
    </source>
</evidence>
<gene>
    <name evidence="2" type="ORF">GCM10010421_18250</name>
</gene>
<feature type="compositionally biased region" description="Basic residues" evidence="1">
    <location>
        <begin position="21"/>
        <end position="31"/>
    </location>
</feature>
<organism evidence="2 3">
    <name type="scientific">Streptomyces glaucus</name>
    <dbReference type="NCBI Taxonomy" id="284029"/>
    <lineage>
        <taxon>Bacteria</taxon>
        <taxon>Bacillati</taxon>
        <taxon>Actinomycetota</taxon>
        <taxon>Actinomycetes</taxon>
        <taxon>Kitasatosporales</taxon>
        <taxon>Streptomycetaceae</taxon>
        <taxon>Streptomyces</taxon>
    </lineage>
</organism>